<dbReference type="RefSeq" id="WP_203585341.1">
    <property type="nucleotide sequence ID" value="NZ_JACOPV010000015.1"/>
</dbReference>
<dbReference type="Pfam" id="PF00583">
    <property type="entry name" value="Acetyltransf_1"/>
    <property type="match status" value="1"/>
</dbReference>
<comment type="caution">
    <text evidence="2">The sequence shown here is derived from an EMBL/GenBank/DDBJ whole genome shotgun (WGS) entry which is preliminary data.</text>
</comment>
<accession>A0ABS2C347</accession>
<keyword evidence="3" id="KW-1185">Reference proteome</keyword>
<dbReference type="PROSITE" id="PS51186">
    <property type="entry name" value="GNAT"/>
    <property type="match status" value="1"/>
</dbReference>
<proteinExistence type="predicted"/>
<reference evidence="2 3" key="1">
    <citation type="submission" date="2020-08" db="EMBL/GenBank/DDBJ databases">
        <title>Description of novel Pseudomonas species.</title>
        <authorList>
            <person name="Duman M."/>
            <person name="Mulet M."/>
            <person name="Altun S."/>
            <person name="Saticioglu I.B."/>
            <person name="Lalucat J."/>
            <person name="Garcia-Valdes E."/>
        </authorList>
    </citation>
    <scope>NUCLEOTIDE SEQUENCE [LARGE SCALE GENOMIC DNA]</scope>
    <source>
        <strain evidence="2 3">P66</strain>
    </source>
</reference>
<evidence type="ECO:0000259" key="1">
    <source>
        <dbReference type="PROSITE" id="PS51186"/>
    </source>
</evidence>
<dbReference type="EMBL" id="JACOPV010000015">
    <property type="protein sequence ID" value="MBM5460287.1"/>
    <property type="molecule type" value="Genomic_DNA"/>
</dbReference>
<dbReference type="SUPFAM" id="SSF55729">
    <property type="entry name" value="Acyl-CoA N-acyltransferases (Nat)"/>
    <property type="match status" value="1"/>
</dbReference>
<feature type="domain" description="N-acetyltransferase" evidence="1">
    <location>
        <begin position="1"/>
        <end position="152"/>
    </location>
</feature>
<evidence type="ECO:0000313" key="2">
    <source>
        <dbReference type="EMBL" id="MBM5460287.1"/>
    </source>
</evidence>
<protein>
    <submittedName>
        <fullName evidence="2">GNAT family N-acetyltransferase</fullName>
    </submittedName>
</protein>
<dbReference type="InterPro" id="IPR000182">
    <property type="entry name" value="GNAT_dom"/>
</dbReference>
<dbReference type="InterPro" id="IPR016181">
    <property type="entry name" value="Acyl_CoA_acyltransferase"/>
</dbReference>
<evidence type="ECO:0000313" key="3">
    <source>
        <dbReference type="Proteomes" id="UP000745663"/>
    </source>
</evidence>
<dbReference type="Proteomes" id="UP000745663">
    <property type="component" value="Unassembled WGS sequence"/>
</dbReference>
<name>A0ABS2C347_9PSED</name>
<dbReference type="Gene3D" id="3.40.630.30">
    <property type="match status" value="1"/>
</dbReference>
<sequence length="152" mass="16593">MMIRAAKHDDIPRLVELGQLLHATSSYASVGFNPEKVSTLLGQLIDGLGVVFIAEVGGEVIGGFAGAITEQWFSDDLIAFDYSLFIEPTKRQGLTALKLILAFQNWAKAKGAKEIRMGITTGMNVEGTSRLYKHMGFNYVGPLFQMEVSHGN</sequence>
<organism evidence="2 3">
    <name type="scientific">Pseudomonas arcuscaelestis</name>
    <dbReference type="NCBI Taxonomy" id="2710591"/>
    <lineage>
        <taxon>Bacteria</taxon>
        <taxon>Pseudomonadati</taxon>
        <taxon>Pseudomonadota</taxon>
        <taxon>Gammaproteobacteria</taxon>
        <taxon>Pseudomonadales</taxon>
        <taxon>Pseudomonadaceae</taxon>
        <taxon>Pseudomonas</taxon>
    </lineage>
</organism>
<gene>
    <name evidence="2" type="ORF">H8F21_22235</name>
</gene>